<dbReference type="InterPro" id="IPR029063">
    <property type="entry name" value="SAM-dependent_MTases_sf"/>
</dbReference>
<name>A0A9X3YRL5_9GAMM</name>
<gene>
    <name evidence="2" type="ORF">OD750_025160</name>
</gene>
<accession>A0A9X3YRL5</accession>
<sequence>MTDARPAGNYYDKYQTRNPIARYLMGNFLRAFDDLVARVPPGDAFEIGCGEGELSIRLARRGFALRACDISADIVDEARRRAAHAGVDIAFETAPIEALAGAPGAPLIVCCEVLEHLDDPEAGLDVLAGLARPYLIASVPREPIWRALNMARGKYWSDLGNTPGHLQHWSRGAFVKFLERRFRVVERRSPLPWTMALCEVR</sequence>
<protein>
    <submittedName>
        <fullName evidence="2">Methyltransferase domain-containing protein</fullName>
    </submittedName>
</protein>
<reference evidence="2" key="1">
    <citation type="submission" date="2023-02" db="EMBL/GenBank/DDBJ databases">
        <title>Tahibacter soli sp. nov. isolated from soil.</title>
        <authorList>
            <person name="Baek J.H."/>
            <person name="Lee J.K."/>
            <person name="Choi D.G."/>
            <person name="Jeon C.O."/>
        </authorList>
    </citation>
    <scope>NUCLEOTIDE SEQUENCE</scope>
    <source>
        <strain evidence="2">BL</strain>
    </source>
</reference>
<keyword evidence="2" id="KW-0489">Methyltransferase</keyword>
<dbReference type="InterPro" id="IPR041698">
    <property type="entry name" value="Methyltransf_25"/>
</dbReference>
<dbReference type="GO" id="GO:0008168">
    <property type="term" value="F:methyltransferase activity"/>
    <property type="evidence" value="ECO:0007669"/>
    <property type="project" value="UniProtKB-KW"/>
</dbReference>
<dbReference type="Gene3D" id="3.40.50.150">
    <property type="entry name" value="Vaccinia Virus protein VP39"/>
    <property type="match status" value="1"/>
</dbReference>
<dbReference type="AlphaFoldDB" id="A0A9X3YRL5"/>
<organism evidence="2 3">
    <name type="scientific">Tahibacter soli</name>
    <dbReference type="NCBI Taxonomy" id="2983605"/>
    <lineage>
        <taxon>Bacteria</taxon>
        <taxon>Pseudomonadati</taxon>
        <taxon>Pseudomonadota</taxon>
        <taxon>Gammaproteobacteria</taxon>
        <taxon>Lysobacterales</taxon>
        <taxon>Rhodanobacteraceae</taxon>
        <taxon>Tahibacter</taxon>
    </lineage>
</organism>
<evidence type="ECO:0000313" key="2">
    <source>
        <dbReference type="EMBL" id="MDC8015828.1"/>
    </source>
</evidence>
<dbReference type="CDD" id="cd02440">
    <property type="entry name" value="AdoMet_MTases"/>
    <property type="match status" value="1"/>
</dbReference>
<dbReference type="Proteomes" id="UP001139971">
    <property type="component" value="Unassembled WGS sequence"/>
</dbReference>
<proteinExistence type="predicted"/>
<dbReference type="SUPFAM" id="SSF53335">
    <property type="entry name" value="S-adenosyl-L-methionine-dependent methyltransferases"/>
    <property type="match status" value="1"/>
</dbReference>
<feature type="domain" description="Methyltransferase" evidence="1">
    <location>
        <begin position="46"/>
        <end position="124"/>
    </location>
</feature>
<evidence type="ECO:0000313" key="3">
    <source>
        <dbReference type="Proteomes" id="UP001139971"/>
    </source>
</evidence>
<comment type="caution">
    <text evidence="2">The sequence shown here is derived from an EMBL/GenBank/DDBJ whole genome shotgun (WGS) entry which is preliminary data.</text>
</comment>
<dbReference type="GO" id="GO:0032259">
    <property type="term" value="P:methylation"/>
    <property type="evidence" value="ECO:0007669"/>
    <property type="project" value="UniProtKB-KW"/>
</dbReference>
<keyword evidence="2" id="KW-0808">Transferase</keyword>
<keyword evidence="3" id="KW-1185">Reference proteome</keyword>
<evidence type="ECO:0000259" key="1">
    <source>
        <dbReference type="Pfam" id="PF13649"/>
    </source>
</evidence>
<dbReference type="RefSeq" id="WP_263541373.1">
    <property type="nucleotide sequence ID" value="NZ_JAOVZO020000020.1"/>
</dbReference>
<dbReference type="Pfam" id="PF13649">
    <property type="entry name" value="Methyltransf_25"/>
    <property type="match status" value="1"/>
</dbReference>
<dbReference type="EMBL" id="JAOVZO020000020">
    <property type="protein sequence ID" value="MDC8015828.1"/>
    <property type="molecule type" value="Genomic_DNA"/>
</dbReference>